<keyword evidence="4" id="KW-1185">Reference proteome</keyword>
<name>A0A428P566_9HYPO</name>
<feature type="signal peptide" evidence="1">
    <location>
        <begin position="1"/>
        <end position="18"/>
    </location>
</feature>
<sequence>GVIMILLFTSTVLYQVWLNRAFAPLFHHLPIEGSDYLKETLRRGSSTQEHHVAECNVNDEACSLSDKVTSRRYLEVAADTAEYSELPTRLEDVPECMRDMLVRTAFEHRALRARRPTVWIPKDHLGVSDWQVRQTARGTRHVSMCNRGASLDEKGVVSFDLCPPDQMQFDRVRL</sequence>
<feature type="non-terminal residue" evidence="3">
    <location>
        <position position="1"/>
    </location>
</feature>
<feature type="chain" id="PRO_5019099183" description="10TM putative phosphate transporter extracellular tail domain-containing protein" evidence="1">
    <location>
        <begin position="19"/>
        <end position="174"/>
    </location>
</feature>
<gene>
    <name evidence="3" type="ORF">CEP54_013051</name>
</gene>
<reference evidence="3 4" key="1">
    <citation type="submission" date="2017-06" db="EMBL/GenBank/DDBJ databases">
        <title>Comparative genomic analysis of Ambrosia Fusariam Clade fungi.</title>
        <authorList>
            <person name="Stajich J.E."/>
            <person name="Carrillo J."/>
            <person name="Kijimoto T."/>
            <person name="Eskalen A."/>
            <person name="O'Donnell K."/>
            <person name="Kasson M."/>
        </authorList>
    </citation>
    <scope>NUCLEOTIDE SEQUENCE [LARGE SCALE GENOMIC DNA]</scope>
    <source>
        <strain evidence="3 4">NRRL62584</strain>
    </source>
</reference>
<evidence type="ECO:0000313" key="4">
    <source>
        <dbReference type="Proteomes" id="UP000288168"/>
    </source>
</evidence>
<protein>
    <recommendedName>
        <fullName evidence="2">10TM putative phosphate transporter extracellular tail domain-containing protein</fullName>
    </recommendedName>
</protein>
<organism evidence="3 4">
    <name type="scientific">Fusarium duplospermum</name>
    <dbReference type="NCBI Taxonomy" id="1325734"/>
    <lineage>
        <taxon>Eukaryota</taxon>
        <taxon>Fungi</taxon>
        <taxon>Dikarya</taxon>
        <taxon>Ascomycota</taxon>
        <taxon>Pezizomycotina</taxon>
        <taxon>Sordariomycetes</taxon>
        <taxon>Hypocreomycetidae</taxon>
        <taxon>Hypocreales</taxon>
        <taxon>Nectriaceae</taxon>
        <taxon>Fusarium</taxon>
        <taxon>Fusarium solani species complex</taxon>
    </lineage>
</organism>
<evidence type="ECO:0000259" key="2">
    <source>
        <dbReference type="Pfam" id="PF12621"/>
    </source>
</evidence>
<comment type="caution">
    <text evidence="3">The sequence shown here is derived from an EMBL/GenBank/DDBJ whole genome shotgun (WGS) entry which is preliminary data.</text>
</comment>
<dbReference type="EMBL" id="NKCI01000202">
    <property type="protein sequence ID" value="RSL48156.1"/>
    <property type="molecule type" value="Genomic_DNA"/>
</dbReference>
<dbReference type="AlphaFoldDB" id="A0A428P566"/>
<accession>A0A428P566</accession>
<dbReference type="InterPro" id="IPR022257">
    <property type="entry name" value="PHM7_ext"/>
</dbReference>
<dbReference type="OrthoDB" id="5063597at2759"/>
<feature type="domain" description="10TM putative phosphate transporter extracellular tail" evidence="2">
    <location>
        <begin position="86"/>
        <end position="165"/>
    </location>
</feature>
<evidence type="ECO:0000313" key="3">
    <source>
        <dbReference type="EMBL" id="RSL48156.1"/>
    </source>
</evidence>
<dbReference type="Pfam" id="PF12621">
    <property type="entry name" value="PHM7_ext"/>
    <property type="match status" value="1"/>
</dbReference>
<keyword evidence="1" id="KW-0732">Signal</keyword>
<proteinExistence type="predicted"/>
<evidence type="ECO:0000256" key="1">
    <source>
        <dbReference type="SAM" id="SignalP"/>
    </source>
</evidence>
<dbReference type="Proteomes" id="UP000288168">
    <property type="component" value="Unassembled WGS sequence"/>
</dbReference>